<dbReference type="EMBL" id="CAAHFG010000003">
    <property type="protein sequence ID" value="VGO16214.1"/>
    <property type="molecule type" value="Genomic_DNA"/>
</dbReference>
<name>A0A6C2UA01_PONDE</name>
<dbReference type="Gene3D" id="3.40.50.1110">
    <property type="entry name" value="SGNH hydrolase"/>
    <property type="match status" value="1"/>
</dbReference>
<dbReference type="InterPro" id="IPR036514">
    <property type="entry name" value="SGNH_hydro_sf"/>
</dbReference>
<evidence type="ECO:0000313" key="3">
    <source>
        <dbReference type="Proteomes" id="UP000366872"/>
    </source>
</evidence>
<organism evidence="2 3">
    <name type="scientific">Pontiella desulfatans</name>
    <dbReference type="NCBI Taxonomy" id="2750659"/>
    <lineage>
        <taxon>Bacteria</taxon>
        <taxon>Pseudomonadati</taxon>
        <taxon>Kiritimatiellota</taxon>
        <taxon>Kiritimatiellia</taxon>
        <taxon>Kiritimatiellales</taxon>
        <taxon>Pontiellaceae</taxon>
        <taxon>Pontiella</taxon>
    </lineage>
</organism>
<reference evidence="2 3" key="1">
    <citation type="submission" date="2019-04" db="EMBL/GenBank/DDBJ databases">
        <authorList>
            <person name="Van Vliet M D."/>
        </authorList>
    </citation>
    <scope>NUCLEOTIDE SEQUENCE [LARGE SCALE GENOMIC DNA]</scope>
    <source>
        <strain evidence="2 3">F1</strain>
    </source>
</reference>
<keyword evidence="3" id="KW-1185">Reference proteome</keyword>
<protein>
    <recommendedName>
        <fullName evidence="1">SGNH hydrolase-type esterase domain-containing protein</fullName>
    </recommendedName>
</protein>
<dbReference type="AlphaFoldDB" id="A0A6C2UA01"/>
<sequence length="349" mass="39075">MAVFEQIEFYNISELEPMASGGYRLQRLPAEVHNGLGIPAYRRGRRLARRLSGAELRFVVDNPFVSLTLMALDEDTHVLVYRGDYAVARHELKAGVATTLQLEDPPFFAAVEPESLRCGRFAPQVWRVLFHQDAQAAFLGCETFGASIRPPQRDEVPALRWLAYGSSITYGADALHATNAYVQQAARRLGVDVLNLGLPGSCLVEPVMIDYLAGRDDADLITCELGVNMAAWFGPEEFEERVRNLLTTLADRDPERPVAALNIYPNRYDVFLDRSDTETVRTPEFNRIVPQVVKALARPNLHFIDGRQVLSDFDGMSADLLHPADEGHIRMGENLAELLKPYLSRKHDA</sequence>
<dbReference type="Pfam" id="PF14606">
    <property type="entry name" value="Lipase_GDSL_3"/>
    <property type="match status" value="1"/>
</dbReference>
<gene>
    <name evidence="2" type="ORF">PDESU_04805</name>
</gene>
<dbReference type="RefSeq" id="WP_136081756.1">
    <property type="nucleotide sequence ID" value="NZ_CAAHFG010000003.1"/>
</dbReference>
<evidence type="ECO:0000259" key="1">
    <source>
        <dbReference type="Pfam" id="PF14606"/>
    </source>
</evidence>
<dbReference type="GO" id="GO:0016788">
    <property type="term" value="F:hydrolase activity, acting on ester bonds"/>
    <property type="evidence" value="ECO:0007669"/>
    <property type="project" value="UniProtKB-ARBA"/>
</dbReference>
<feature type="domain" description="SGNH hydrolase-type esterase" evidence="1">
    <location>
        <begin position="163"/>
        <end position="339"/>
    </location>
</feature>
<dbReference type="Proteomes" id="UP000366872">
    <property type="component" value="Unassembled WGS sequence"/>
</dbReference>
<dbReference type="InterPro" id="IPR013830">
    <property type="entry name" value="SGNH_hydro"/>
</dbReference>
<dbReference type="SUPFAM" id="SSF52266">
    <property type="entry name" value="SGNH hydrolase"/>
    <property type="match status" value="1"/>
</dbReference>
<proteinExistence type="predicted"/>
<evidence type="ECO:0000313" key="2">
    <source>
        <dbReference type="EMBL" id="VGO16214.1"/>
    </source>
</evidence>
<accession>A0A6C2UA01</accession>